<evidence type="ECO:0000313" key="2">
    <source>
        <dbReference type="EMBL" id="HJC06843.1"/>
    </source>
</evidence>
<comment type="caution">
    <text evidence="2">The sequence shown here is derived from an EMBL/GenBank/DDBJ whole genome shotgun (WGS) entry which is preliminary data.</text>
</comment>
<feature type="domain" description="NAD-dependent epimerase/dehydratase" evidence="1">
    <location>
        <begin position="3"/>
        <end position="232"/>
    </location>
</feature>
<dbReference type="AlphaFoldDB" id="A0A9D2N0P8"/>
<name>A0A9D2N0P8_9FIRM</name>
<reference evidence="2" key="1">
    <citation type="journal article" date="2021" name="PeerJ">
        <title>Extensive microbial diversity within the chicken gut microbiome revealed by metagenomics and culture.</title>
        <authorList>
            <person name="Gilroy R."/>
            <person name="Ravi A."/>
            <person name="Getino M."/>
            <person name="Pursley I."/>
            <person name="Horton D.L."/>
            <person name="Alikhan N.F."/>
            <person name="Baker D."/>
            <person name="Gharbi K."/>
            <person name="Hall N."/>
            <person name="Watson M."/>
            <person name="Adriaenssens E.M."/>
            <person name="Foster-Nyarko E."/>
            <person name="Jarju S."/>
            <person name="Secka A."/>
            <person name="Antonio M."/>
            <person name="Oren A."/>
            <person name="Chaudhuri R.R."/>
            <person name="La Ragione R."/>
            <person name="Hildebrand F."/>
            <person name="Pallen M.J."/>
        </authorList>
    </citation>
    <scope>NUCLEOTIDE SEQUENCE</scope>
    <source>
        <strain evidence="2">CHK180-15479</strain>
    </source>
</reference>
<dbReference type="InterPro" id="IPR050177">
    <property type="entry name" value="Lipid_A_modif_metabolic_enz"/>
</dbReference>
<dbReference type="Proteomes" id="UP000823910">
    <property type="component" value="Unassembled WGS sequence"/>
</dbReference>
<protein>
    <submittedName>
        <fullName evidence="2">NAD(P)-dependent oxidoreductase</fullName>
    </submittedName>
</protein>
<dbReference type="Pfam" id="PF01370">
    <property type="entry name" value="Epimerase"/>
    <property type="match status" value="1"/>
</dbReference>
<dbReference type="SUPFAM" id="SSF51735">
    <property type="entry name" value="NAD(P)-binding Rossmann-fold domains"/>
    <property type="match status" value="1"/>
</dbReference>
<sequence>MRVIVTGASSFMGQAVVRELAGDSCQVEAVIRPGSPGGKVLENVKNVSIRPCLLEEIGSLGEKTGLKEADAWLHLGWEGAGSANRQNPELQRKNIGYAMESLKAAAKLGCGRFLFTGSQAEYGICQGPMREDMECHPVSEYGKDKLEVCRRAGERADDLGITYIHARVFSVYGPGDHPWSLISTCIDTYLQGGHMEMGPCTQLWNFLYVEEAARVLAKLLLGKTPGGVYNVAGEDTRPLKAYMEELYRLCGSRGSFVFGSRRPNAEGQVSLEPDLSKIKKALGFCQEISFAEGIRRTLALRGQK</sequence>
<organism evidence="2 3">
    <name type="scientific">Candidatus Enterocloster excrementipullorum</name>
    <dbReference type="NCBI Taxonomy" id="2838559"/>
    <lineage>
        <taxon>Bacteria</taxon>
        <taxon>Bacillati</taxon>
        <taxon>Bacillota</taxon>
        <taxon>Clostridia</taxon>
        <taxon>Lachnospirales</taxon>
        <taxon>Lachnospiraceae</taxon>
        <taxon>Enterocloster</taxon>
    </lineage>
</organism>
<dbReference type="InterPro" id="IPR001509">
    <property type="entry name" value="Epimerase_deHydtase"/>
</dbReference>
<evidence type="ECO:0000313" key="3">
    <source>
        <dbReference type="Proteomes" id="UP000823910"/>
    </source>
</evidence>
<dbReference type="InterPro" id="IPR036291">
    <property type="entry name" value="NAD(P)-bd_dom_sf"/>
</dbReference>
<dbReference type="PANTHER" id="PTHR43245">
    <property type="entry name" value="BIFUNCTIONAL POLYMYXIN RESISTANCE PROTEIN ARNA"/>
    <property type="match status" value="1"/>
</dbReference>
<accession>A0A9D2N0P8</accession>
<evidence type="ECO:0000259" key="1">
    <source>
        <dbReference type="Pfam" id="PF01370"/>
    </source>
</evidence>
<dbReference type="Gene3D" id="3.40.50.720">
    <property type="entry name" value="NAD(P)-binding Rossmann-like Domain"/>
    <property type="match status" value="1"/>
</dbReference>
<dbReference type="PANTHER" id="PTHR43245:SF13">
    <property type="entry name" value="UDP-D-APIOSE_UDP-D-XYLOSE SYNTHASE 2"/>
    <property type="match status" value="1"/>
</dbReference>
<gene>
    <name evidence="2" type="ORF">H9704_11940</name>
</gene>
<proteinExistence type="predicted"/>
<dbReference type="EMBL" id="DWWT01000063">
    <property type="protein sequence ID" value="HJC06843.1"/>
    <property type="molecule type" value="Genomic_DNA"/>
</dbReference>
<reference evidence="2" key="2">
    <citation type="submission" date="2021-04" db="EMBL/GenBank/DDBJ databases">
        <authorList>
            <person name="Gilroy R."/>
        </authorList>
    </citation>
    <scope>NUCLEOTIDE SEQUENCE</scope>
    <source>
        <strain evidence="2">CHK180-15479</strain>
    </source>
</reference>